<dbReference type="InterPro" id="IPR036460">
    <property type="entry name" value="Cu_amine_oxidase_C_sf"/>
</dbReference>
<dbReference type="EMBL" id="CACTIH010002295">
    <property type="protein sequence ID" value="CAA2975668.1"/>
    <property type="molecule type" value="Genomic_DNA"/>
</dbReference>
<dbReference type="InterPro" id="IPR015800">
    <property type="entry name" value="Cu_amine_oxidase_N2"/>
</dbReference>
<sequence>MGFNFFYIMIKKSRIMSYHKPKTMCSSFRILIFFLIFSIASSHEFHPLDPLSPSELSQVQTIIQKSHQNVSFHYVGLDEPKKPVVLSWQLNRKHNKKISHRLAFVIVRTDAKTHEIIVDLSDSLIVSDKGYNGSGYPLLTSEEQTAANELPLTYAPFIASVQKRGLNVSEVICSSFTVGWYGEKRTKRVLKVMCYYIDGAVNFYMRPIEGITTTVDLDEMKITGYHDRLMVPVPKADGTDYRESMQNRPFDTRLKGMTVFQPDGPSFTIDGHTVRWANWEFHLAFDMRAGPIISLASIYDPEKDERRSVMYRAYLSELFVPYMDLTEEWYYRTFLDAGEFGIGLCANPLKPLRDCPENAVFMDGYFTMQDGKPEKISNVFCLFERYAGDILWRHTEPALPGDTITEVRQETSLVVRMVSTVGNYDYIIDWEFKQTGTIKVTIGLSGLLAIKGSVYTHNDQINEELYAQLLAENTLAVHHDHFLSFHLDLDVDGDANSFIKTKLKPVRVNKKDVPRKSYWRTVNHMAKTESDAKIKLGLGASEFLVVNPNKKTKVGNYIGYRLIPESVSSPLLSDDDFEQIRGGFTKYNMWVTPYKKSEKWAGGLLVDQGHGDDTLAKWTLRNREIENKDIVLWYTLGFHHVPYQEDFPVMPTLSSGFELWPTNFFEHNPVLKVKVPKQVKWPNCTK</sequence>
<dbReference type="Gene3D" id="2.70.98.20">
    <property type="entry name" value="Copper amine oxidase, catalytic domain"/>
    <property type="match status" value="1"/>
</dbReference>
<feature type="active site" description="Schiff-base intermediate with substrate; via topaquinone" evidence="9">
    <location>
        <position position="424"/>
    </location>
</feature>
<dbReference type="FunFam" id="3.10.450.40:FF:000005">
    <property type="entry name" value="Amine oxidase"/>
    <property type="match status" value="1"/>
</dbReference>
<evidence type="ECO:0000256" key="5">
    <source>
        <dbReference type="ARBA" id="ARBA00022772"/>
    </source>
</evidence>
<gene>
    <name evidence="15" type="ORF">OLEA9_A063632</name>
</gene>
<evidence type="ECO:0000259" key="14">
    <source>
        <dbReference type="Pfam" id="PF02728"/>
    </source>
</evidence>
<dbReference type="GO" id="GO:0048038">
    <property type="term" value="F:quinone binding"/>
    <property type="evidence" value="ECO:0007669"/>
    <property type="project" value="InterPro"/>
</dbReference>
<dbReference type="InterPro" id="IPR049947">
    <property type="entry name" value="Cu_Am_Ox_Cu-bd"/>
</dbReference>
<dbReference type="AlphaFoldDB" id="A0A8S0R9I0"/>
<dbReference type="InterPro" id="IPR000269">
    <property type="entry name" value="Cu_amine_oxidase"/>
</dbReference>
<keyword evidence="8" id="KW-1015">Disulfide bond</keyword>
<dbReference type="FunFam" id="3.10.450.40:FF:000012">
    <property type="entry name" value="Amine oxidase"/>
    <property type="match status" value="1"/>
</dbReference>
<feature type="modified residue" description="2',4',5'-topaquinone" evidence="10">
    <location>
        <position position="424"/>
    </location>
</feature>
<dbReference type="GO" id="GO:0005507">
    <property type="term" value="F:copper ion binding"/>
    <property type="evidence" value="ECO:0007669"/>
    <property type="project" value="InterPro"/>
</dbReference>
<name>A0A8S0R9I0_OLEEU</name>
<evidence type="ECO:0000256" key="7">
    <source>
        <dbReference type="ARBA" id="ARBA00023008"/>
    </source>
</evidence>
<comment type="similarity">
    <text evidence="2 11">Belongs to the copper/topaquinone oxidase family.</text>
</comment>
<evidence type="ECO:0000256" key="9">
    <source>
        <dbReference type="PIRSR" id="PIRSR600269-50"/>
    </source>
</evidence>
<comment type="cofactor">
    <cofactor evidence="1">
        <name>Cu cation</name>
        <dbReference type="ChEBI" id="CHEBI:23378"/>
    </cofactor>
</comment>
<dbReference type="GO" id="GO:0009308">
    <property type="term" value="P:amine metabolic process"/>
    <property type="evidence" value="ECO:0007669"/>
    <property type="project" value="UniProtKB-UniRule"/>
</dbReference>
<keyword evidence="5 9" id="KW-0801">TPQ</keyword>
<keyword evidence="7 11" id="KW-0186">Copper</keyword>
<evidence type="ECO:0000256" key="1">
    <source>
        <dbReference type="ARBA" id="ARBA00001935"/>
    </source>
</evidence>
<dbReference type="SUPFAM" id="SSF54416">
    <property type="entry name" value="Amine oxidase N-terminal region"/>
    <property type="match status" value="2"/>
</dbReference>
<feature type="domain" description="Copper amine oxidase catalytic" evidence="12">
    <location>
        <begin position="258"/>
        <end position="671"/>
    </location>
</feature>
<evidence type="ECO:0000256" key="8">
    <source>
        <dbReference type="ARBA" id="ARBA00023157"/>
    </source>
</evidence>
<evidence type="ECO:0000256" key="3">
    <source>
        <dbReference type="ARBA" id="ARBA00011738"/>
    </source>
</evidence>
<feature type="domain" description="Copper amine oxidase N3-terminal" evidence="14">
    <location>
        <begin position="137"/>
        <end position="233"/>
    </location>
</feature>
<evidence type="ECO:0000256" key="11">
    <source>
        <dbReference type="RuleBase" id="RU000672"/>
    </source>
</evidence>
<comment type="PTM">
    <text evidence="10 11">Topaquinone (TPQ) is generated by copper-dependent autoxidation of a specific tyrosyl residue.</text>
</comment>
<comment type="caution">
    <text evidence="15">The sequence shown here is derived from an EMBL/GenBank/DDBJ whole genome shotgun (WGS) entry which is preliminary data.</text>
</comment>
<dbReference type="Pfam" id="PF02728">
    <property type="entry name" value="Cu_amine_oxidN3"/>
    <property type="match status" value="1"/>
</dbReference>
<comment type="cofactor">
    <cofactor evidence="11">
        <name>Cu cation</name>
        <dbReference type="ChEBI" id="CHEBI:23378"/>
    </cofactor>
    <text evidence="11">Contains 1 topaquinone per subunit.</text>
</comment>
<dbReference type="InterPro" id="IPR015802">
    <property type="entry name" value="Cu_amine_oxidase_N3"/>
</dbReference>
<organism evidence="15 16">
    <name type="scientific">Olea europaea subsp. europaea</name>
    <dbReference type="NCBI Taxonomy" id="158383"/>
    <lineage>
        <taxon>Eukaryota</taxon>
        <taxon>Viridiplantae</taxon>
        <taxon>Streptophyta</taxon>
        <taxon>Embryophyta</taxon>
        <taxon>Tracheophyta</taxon>
        <taxon>Spermatophyta</taxon>
        <taxon>Magnoliopsida</taxon>
        <taxon>eudicotyledons</taxon>
        <taxon>Gunneridae</taxon>
        <taxon>Pentapetalae</taxon>
        <taxon>asterids</taxon>
        <taxon>lamiids</taxon>
        <taxon>Lamiales</taxon>
        <taxon>Oleaceae</taxon>
        <taxon>Oleeae</taxon>
        <taxon>Olea</taxon>
    </lineage>
</organism>
<feature type="active site" description="Proton acceptor" evidence="9">
    <location>
        <position position="336"/>
    </location>
</feature>
<keyword evidence="4 11" id="KW-0479">Metal-binding</keyword>
<reference evidence="15 16" key="1">
    <citation type="submission" date="2019-12" db="EMBL/GenBank/DDBJ databases">
        <authorList>
            <person name="Alioto T."/>
            <person name="Alioto T."/>
            <person name="Gomez Garrido J."/>
        </authorList>
    </citation>
    <scope>NUCLEOTIDE SEQUENCE [LARGE SCALE GENOMIC DNA]</scope>
</reference>
<evidence type="ECO:0000313" key="16">
    <source>
        <dbReference type="Proteomes" id="UP000594638"/>
    </source>
</evidence>
<accession>A0A8S0R9I0</accession>
<dbReference type="PANTHER" id="PTHR10638:SF71">
    <property type="entry name" value="AMINE OXIDASE"/>
    <property type="match status" value="1"/>
</dbReference>
<dbReference type="Proteomes" id="UP000594638">
    <property type="component" value="Unassembled WGS sequence"/>
</dbReference>
<evidence type="ECO:0000313" key="15">
    <source>
        <dbReference type="EMBL" id="CAA2975668.1"/>
    </source>
</evidence>
<comment type="subunit">
    <text evidence="3">Homodimer.</text>
</comment>
<dbReference type="PANTHER" id="PTHR10638">
    <property type="entry name" value="COPPER AMINE OXIDASE"/>
    <property type="match status" value="1"/>
</dbReference>
<feature type="domain" description="Copper amine oxidase N2-terminal" evidence="13">
    <location>
        <begin position="46"/>
        <end position="127"/>
    </location>
</feature>
<evidence type="ECO:0000259" key="13">
    <source>
        <dbReference type="Pfam" id="PF02727"/>
    </source>
</evidence>
<dbReference type="PROSITE" id="PS01165">
    <property type="entry name" value="COPPER_AMINE_OXID_2"/>
    <property type="match status" value="1"/>
</dbReference>
<dbReference type="InterPro" id="IPR016182">
    <property type="entry name" value="Cu_amine_oxidase_N-reg"/>
</dbReference>
<dbReference type="Pfam" id="PF01179">
    <property type="entry name" value="Cu_amine_oxid"/>
    <property type="match status" value="1"/>
</dbReference>
<dbReference type="OrthoDB" id="5379943at2759"/>
<dbReference type="GO" id="GO:0008131">
    <property type="term" value="F:primary methylamine oxidase activity"/>
    <property type="evidence" value="ECO:0007669"/>
    <property type="project" value="InterPro"/>
</dbReference>
<evidence type="ECO:0000259" key="12">
    <source>
        <dbReference type="Pfam" id="PF01179"/>
    </source>
</evidence>
<dbReference type="InterPro" id="IPR015798">
    <property type="entry name" value="Cu_amine_oxidase_C"/>
</dbReference>
<protein>
    <recommendedName>
        <fullName evidence="11">Amine oxidase</fullName>
        <ecNumber evidence="11">1.4.3.-</ecNumber>
    </recommendedName>
</protein>
<evidence type="ECO:0000256" key="4">
    <source>
        <dbReference type="ARBA" id="ARBA00022723"/>
    </source>
</evidence>
<evidence type="ECO:0000256" key="6">
    <source>
        <dbReference type="ARBA" id="ARBA00023002"/>
    </source>
</evidence>
<dbReference type="PROSITE" id="PS01164">
    <property type="entry name" value="COPPER_AMINE_OXID_1"/>
    <property type="match status" value="1"/>
</dbReference>
<evidence type="ECO:0000256" key="2">
    <source>
        <dbReference type="ARBA" id="ARBA00007983"/>
    </source>
</evidence>
<dbReference type="InterPro" id="IPR049948">
    <property type="entry name" value="Cu_Am_ox_TPQ-bd"/>
</dbReference>
<dbReference type="Pfam" id="PF02727">
    <property type="entry name" value="Cu_amine_oxidN2"/>
    <property type="match status" value="1"/>
</dbReference>
<dbReference type="Gramene" id="OE9A063632T1">
    <property type="protein sequence ID" value="OE9A063632C1"/>
    <property type="gene ID" value="OE9A063632"/>
</dbReference>
<dbReference type="SUPFAM" id="SSF49998">
    <property type="entry name" value="Amine oxidase catalytic domain"/>
    <property type="match status" value="1"/>
</dbReference>
<keyword evidence="6 11" id="KW-0560">Oxidoreductase</keyword>
<proteinExistence type="inferred from homology"/>
<dbReference type="Gene3D" id="3.10.450.40">
    <property type="match status" value="2"/>
</dbReference>
<keyword evidence="16" id="KW-1185">Reference proteome</keyword>
<evidence type="ECO:0000256" key="10">
    <source>
        <dbReference type="PIRSR" id="PIRSR600269-51"/>
    </source>
</evidence>
<dbReference type="FunFam" id="2.70.98.20:FF:000004">
    <property type="entry name" value="Amine oxidase"/>
    <property type="match status" value="1"/>
</dbReference>
<dbReference type="EC" id="1.4.3.-" evidence="11"/>